<evidence type="ECO:0000313" key="2">
    <source>
        <dbReference type="Proteomes" id="UP000641152"/>
    </source>
</evidence>
<sequence>MEITALGQSGLDVNNPNKTYQLRAVPCNYTGLQVVFFMYVALTQVAPGQDIGFDLQAEYEEALRI</sequence>
<comment type="caution">
    <text evidence="1">The sequence shown here is derived from an EMBL/GenBank/DDBJ whole genome shotgun (WGS) entry which is preliminary data.</text>
</comment>
<organism evidence="1 2">
    <name type="scientific">Methylomonas fluvii</name>
    <dbReference type="NCBI Taxonomy" id="1854564"/>
    <lineage>
        <taxon>Bacteria</taxon>
        <taxon>Pseudomonadati</taxon>
        <taxon>Pseudomonadota</taxon>
        <taxon>Gammaproteobacteria</taxon>
        <taxon>Methylococcales</taxon>
        <taxon>Methylococcaceae</taxon>
        <taxon>Methylomonas</taxon>
    </lineage>
</organism>
<evidence type="ECO:0000313" key="1">
    <source>
        <dbReference type="EMBL" id="MBD9362273.1"/>
    </source>
</evidence>
<gene>
    <name evidence="1" type="ORF">EBB_17485</name>
</gene>
<accession>A0ABR9DIY7</accession>
<dbReference type="EMBL" id="JACXST010000002">
    <property type="protein sequence ID" value="MBD9362273.1"/>
    <property type="molecule type" value="Genomic_DNA"/>
</dbReference>
<dbReference type="RefSeq" id="WP_192394973.1">
    <property type="nucleotide sequence ID" value="NZ_CAJHIU010000002.1"/>
</dbReference>
<name>A0ABR9DIY7_9GAMM</name>
<keyword evidence="2" id="KW-1185">Reference proteome</keyword>
<reference evidence="1 2" key="1">
    <citation type="submission" date="2020-09" db="EMBL/GenBank/DDBJ databases">
        <title>Methylomonas albis sp. nov. and Methylomonas fluvii sp. nov.: Two cold-adapted methanotrophs from the River Elbe and an amended description of Methylovulum psychrotolerans strain Eb1.</title>
        <authorList>
            <person name="Bussmann I.K."/>
            <person name="Klings K.-W."/>
            <person name="Warnstedt J."/>
            <person name="Hoppert M."/>
            <person name="Saborowski A."/>
            <person name="Horn F."/>
            <person name="Liebner S."/>
        </authorList>
    </citation>
    <scope>NUCLEOTIDE SEQUENCE [LARGE SCALE GENOMIC DNA]</scope>
    <source>
        <strain evidence="1 2">EbB</strain>
    </source>
</reference>
<dbReference type="Proteomes" id="UP000641152">
    <property type="component" value="Unassembled WGS sequence"/>
</dbReference>
<protein>
    <submittedName>
        <fullName evidence="1">Uncharacterized protein</fullName>
    </submittedName>
</protein>
<proteinExistence type="predicted"/>